<dbReference type="InterPro" id="IPR009056">
    <property type="entry name" value="Cyt_c-like_dom"/>
</dbReference>
<evidence type="ECO:0000313" key="8">
    <source>
        <dbReference type="Proteomes" id="UP000239388"/>
    </source>
</evidence>
<dbReference type="AlphaFoldDB" id="A0A2S8FSF0"/>
<feature type="chain" id="PRO_5015466294" description="Cytochrome c domain-containing protein" evidence="5">
    <location>
        <begin position="23"/>
        <end position="428"/>
    </location>
</feature>
<evidence type="ECO:0000256" key="5">
    <source>
        <dbReference type="SAM" id="SignalP"/>
    </source>
</evidence>
<gene>
    <name evidence="7" type="ORF">C5Y98_14260</name>
</gene>
<accession>A0A2S8FSF0</accession>
<feature type="domain" description="Cytochrome c" evidence="6">
    <location>
        <begin position="39"/>
        <end position="139"/>
    </location>
</feature>
<feature type="signal peptide" evidence="5">
    <location>
        <begin position="1"/>
        <end position="22"/>
    </location>
</feature>
<evidence type="ECO:0000256" key="2">
    <source>
        <dbReference type="ARBA" id="ARBA00023004"/>
    </source>
</evidence>
<dbReference type="GO" id="GO:0020037">
    <property type="term" value="F:heme binding"/>
    <property type="evidence" value="ECO:0007669"/>
    <property type="project" value="InterPro"/>
</dbReference>
<evidence type="ECO:0000259" key="6">
    <source>
        <dbReference type="PROSITE" id="PS51007"/>
    </source>
</evidence>
<dbReference type="PANTHER" id="PTHR35889">
    <property type="entry name" value="CYCLOINULO-OLIGOSACCHARIDE FRUCTANOTRANSFERASE-RELATED"/>
    <property type="match status" value="1"/>
</dbReference>
<feature type="region of interest" description="Disordered" evidence="4">
    <location>
        <begin position="21"/>
        <end position="41"/>
    </location>
</feature>
<dbReference type="EMBL" id="PUIB01000016">
    <property type="protein sequence ID" value="PQO35111.1"/>
    <property type="molecule type" value="Genomic_DNA"/>
</dbReference>
<protein>
    <recommendedName>
        <fullName evidence="6">Cytochrome c domain-containing protein</fullName>
    </recommendedName>
</protein>
<dbReference type="GO" id="GO:0009055">
    <property type="term" value="F:electron transfer activity"/>
    <property type="evidence" value="ECO:0007669"/>
    <property type="project" value="InterPro"/>
</dbReference>
<keyword evidence="1 3" id="KW-0479">Metal-binding</keyword>
<comment type="caution">
    <text evidence="7">The sequence shown here is derived from an EMBL/GenBank/DDBJ whole genome shotgun (WGS) entry which is preliminary data.</text>
</comment>
<keyword evidence="3" id="KW-0349">Heme</keyword>
<proteinExistence type="predicted"/>
<reference evidence="7 8" key="1">
    <citation type="submission" date="2018-02" db="EMBL/GenBank/DDBJ databases">
        <title>Comparative genomes isolates from brazilian mangrove.</title>
        <authorList>
            <person name="Araujo J.E."/>
            <person name="Taketani R.G."/>
            <person name="Silva M.C.P."/>
            <person name="Loureco M.V."/>
            <person name="Andreote F.D."/>
        </authorList>
    </citation>
    <scope>NUCLEOTIDE SEQUENCE [LARGE SCALE GENOMIC DNA]</scope>
    <source>
        <strain evidence="7 8">NAP PRIS-MGV</strain>
    </source>
</reference>
<evidence type="ECO:0000256" key="3">
    <source>
        <dbReference type="PROSITE-ProRule" id="PRU00433"/>
    </source>
</evidence>
<keyword evidence="5" id="KW-0732">Signal</keyword>
<dbReference type="RefSeq" id="WP_105354935.1">
    <property type="nucleotide sequence ID" value="NZ_PUIB01000016.1"/>
</dbReference>
<dbReference type="PANTHER" id="PTHR35889:SF3">
    <property type="entry name" value="F-BOX DOMAIN-CONTAINING PROTEIN"/>
    <property type="match status" value="1"/>
</dbReference>
<dbReference type="PROSITE" id="PS51007">
    <property type="entry name" value="CYTC"/>
    <property type="match status" value="1"/>
</dbReference>
<keyword evidence="2 3" id="KW-0408">Iron</keyword>
<organism evidence="7 8">
    <name type="scientific">Blastopirellula marina</name>
    <dbReference type="NCBI Taxonomy" id="124"/>
    <lineage>
        <taxon>Bacteria</taxon>
        <taxon>Pseudomonadati</taxon>
        <taxon>Planctomycetota</taxon>
        <taxon>Planctomycetia</taxon>
        <taxon>Pirellulales</taxon>
        <taxon>Pirellulaceae</taxon>
        <taxon>Blastopirellula</taxon>
    </lineage>
</organism>
<evidence type="ECO:0000256" key="1">
    <source>
        <dbReference type="ARBA" id="ARBA00022723"/>
    </source>
</evidence>
<evidence type="ECO:0000313" key="7">
    <source>
        <dbReference type="EMBL" id="PQO35111.1"/>
    </source>
</evidence>
<sequence>MSAPRWLILVCLACAACQPATTPTVDESPVEVPPAETTAPGDSAAQIFTRRILPIFQSKKPSSCTECHLSGVHLQDYIRPSQQATFANLVAAGLIDVEQPDESKILKFIQRTPPQSSLINQQVREQEYEAFHAWIVAAVAQPELLSAAADDQPIGPQLPVEVIRHARRDQVLASFVDNIWTEVGRCAACHSPDRNQKQVAEHGEQVSWIRLNDPQATLDHMLAADLINVADPEKSLLLQKPTLLVEHGGGQKVVVGDRTYKQFRRFIDDYARMTAGGYATADQIPPPADEVSVVTDIWLKLTDVPAEYDQQLLQVDLYPASGDGWSTERIATSDRLVAGPQKLWQHSLSLTASRGSEFAQQLAEQKLPPGKYLAKIYVDQTGKLQQDFTAQLDDSDLVGQVEINSRWPAGYGKMTKVQFRPLSKENAP</sequence>
<name>A0A2S8FSF0_9BACT</name>
<dbReference type="GO" id="GO:0046872">
    <property type="term" value="F:metal ion binding"/>
    <property type="evidence" value="ECO:0007669"/>
    <property type="project" value="UniProtKB-KW"/>
</dbReference>
<evidence type="ECO:0000256" key="4">
    <source>
        <dbReference type="SAM" id="MobiDB-lite"/>
    </source>
</evidence>
<dbReference type="Proteomes" id="UP000239388">
    <property type="component" value="Unassembled WGS sequence"/>
</dbReference>
<dbReference type="OrthoDB" id="240048at2"/>